<organism evidence="2 3">
    <name type="scientific">Mytilus galloprovincialis</name>
    <name type="common">Mediterranean mussel</name>
    <dbReference type="NCBI Taxonomy" id="29158"/>
    <lineage>
        <taxon>Eukaryota</taxon>
        <taxon>Metazoa</taxon>
        <taxon>Spiralia</taxon>
        <taxon>Lophotrochozoa</taxon>
        <taxon>Mollusca</taxon>
        <taxon>Bivalvia</taxon>
        <taxon>Autobranchia</taxon>
        <taxon>Pteriomorphia</taxon>
        <taxon>Mytilida</taxon>
        <taxon>Mytiloidea</taxon>
        <taxon>Mytilidae</taxon>
        <taxon>Mytilinae</taxon>
        <taxon>Mytilus</taxon>
    </lineage>
</organism>
<dbReference type="EMBL" id="UYJE01003087">
    <property type="protein sequence ID" value="VDI16458.1"/>
    <property type="molecule type" value="Genomic_DNA"/>
</dbReference>
<keyword evidence="3" id="KW-1185">Reference proteome</keyword>
<dbReference type="AlphaFoldDB" id="A0A8B6DBS4"/>
<feature type="compositionally biased region" description="Acidic residues" evidence="1">
    <location>
        <begin position="168"/>
        <end position="191"/>
    </location>
</feature>
<comment type="caution">
    <text evidence="2">The sequence shown here is derived from an EMBL/GenBank/DDBJ whole genome shotgun (WGS) entry which is preliminary data.</text>
</comment>
<evidence type="ECO:0000313" key="2">
    <source>
        <dbReference type="EMBL" id="VDI16458.1"/>
    </source>
</evidence>
<accession>A0A8B6DBS4</accession>
<dbReference type="PANTHER" id="PTHR46579:SF1">
    <property type="entry name" value="F5_8 TYPE C DOMAIN-CONTAINING PROTEIN"/>
    <property type="match status" value="1"/>
</dbReference>
<dbReference type="InterPro" id="IPR004242">
    <property type="entry name" value="Transposase_21"/>
</dbReference>
<evidence type="ECO:0008006" key="4">
    <source>
        <dbReference type="Google" id="ProtNLM"/>
    </source>
</evidence>
<feature type="region of interest" description="Disordered" evidence="1">
    <location>
        <begin position="1"/>
        <end position="20"/>
    </location>
</feature>
<protein>
    <recommendedName>
        <fullName evidence="4">Transposase domain-containing protein</fullName>
    </recommendedName>
</protein>
<dbReference type="OrthoDB" id="6146209at2759"/>
<dbReference type="PANTHER" id="PTHR46579">
    <property type="entry name" value="F5/8 TYPE C DOMAIN-CONTAINING PROTEIN-RELATED"/>
    <property type="match status" value="1"/>
</dbReference>
<feature type="region of interest" description="Disordered" evidence="1">
    <location>
        <begin position="168"/>
        <end position="192"/>
    </location>
</feature>
<feature type="compositionally biased region" description="Basic and acidic residues" evidence="1">
    <location>
        <begin position="1"/>
        <end position="11"/>
    </location>
</feature>
<name>A0A8B6DBS4_MYTGA</name>
<sequence>MEEVHTTEQKQTDVSVNQRGQVRPRHYESKYKRLKKDLETDKSDVNTIQHHYITHPITNKDENIHVHQALINTNFEITNDFIRDTDIDRNASEEIDDYKDTNAQDELFDKREVNAPEEIVNNNVQEDIMDERTTDTLEDIVDDTNSEKNVQLDELINILEMEHKWVNENEDFDEEEEDETEEDSDINEDDPIQPGHFLSIKTSVLLIWLLAIVHSYTSQMLADTLAVIRLHMINGYPALKSLYSFKRFFKNLKSPLVKHYYCSYCFTRTVDGQLKCGNQHCLKDISSHNSNDYFIELPIISQLTAFYSREEIRNGLKHRFERVKTNESNIEDVYDCDIYKQMSKDGGPLSSDKPNNISFIFNTDGIPIFKSSKTSCWPIFMMVNELPYRMRKSRENMLMCGLWFGHEKPRMNMFCQPLHKSLVELDKGINLQLKDGNNITVQGYLYSVSCDIPARSCVMNINQHNGESCCTKCLQTGINHRTPTGGNIRIFPYKKEMPTGPKRDAQLMVYDAQKVVASKQSHINGIKGPSFLMFTPMYDPCENICIDIMHLLYLGIVRMMMKLWFGVAQRLEPFSLYQYLDIVDARIISIKPSHLISRMPRSISEHIKFWKASELRSWFFYYSLPCVADIMPPKYLYHYCTLLEGIYLLNQSSISDDDIVKSEGLINYFVFMFPSLYGAKYVTINMHSLLHLPDIVRKIGPLWSTSCFAFESANGDLLKMFHGTQYIDIQIINAVHVFQMMPLLSSEILETSMAYPLVCSLMKKKKERCIGFFTYGKYFIKELDNEEQQLITTITNVPYSKICFYRRAILRGIMYHSLAYSRAKTRISYTVKYRNKESRVKFGYVCWFGELHKLNDEKVLIACISVLKRKTIDVFGQHHQGIEGDRHIKSNFMNIGLPYIHYVDKTEKKCIIPVHDILDLCLCIKFDGLSVVCEEPNHHEINL</sequence>
<gene>
    <name evidence="2" type="ORF">MGAL_10B059976</name>
</gene>
<evidence type="ECO:0000313" key="3">
    <source>
        <dbReference type="Proteomes" id="UP000596742"/>
    </source>
</evidence>
<proteinExistence type="predicted"/>
<dbReference type="Pfam" id="PF02992">
    <property type="entry name" value="Transposase_21"/>
    <property type="match status" value="1"/>
</dbReference>
<dbReference type="Proteomes" id="UP000596742">
    <property type="component" value="Unassembled WGS sequence"/>
</dbReference>
<reference evidence="2" key="1">
    <citation type="submission" date="2018-11" db="EMBL/GenBank/DDBJ databases">
        <authorList>
            <person name="Alioto T."/>
            <person name="Alioto T."/>
        </authorList>
    </citation>
    <scope>NUCLEOTIDE SEQUENCE</scope>
</reference>
<evidence type="ECO:0000256" key="1">
    <source>
        <dbReference type="SAM" id="MobiDB-lite"/>
    </source>
</evidence>